<proteinExistence type="predicted"/>
<dbReference type="AlphaFoldDB" id="A0AAD7GSE0"/>
<keyword evidence="3" id="KW-1185">Reference proteome</keyword>
<dbReference type="SUPFAM" id="SSF52047">
    <property type="entry name" value="RNI-like"/>
    <property type="match status" value="1"/>
</dbReference>
<sequence length="327" mass="35961">MDLETSSAGALQVKERDPSRLSILTLPTELVGEIFAHFLPSPSVLSLSPTLLSHVCHAWREITIAIPSLWRAIAFSVRGRSSPAEGRLHIMDLWLKRSRGCALSLEITGTYWGSASAAVALIVLHAARWEYVMLHVSPADFRRLVAPLPMLRRLGLSFDGPIDDPLPAPDAPLLRAVALDFNYETQSPIALPWAYLTSLTIINTTPEECAPLLQQTLNLVHCELGLVHNDTVLQDITLPRLESFILTVGGYYSLTSFLAVLQVPSLRILRIADAFPGNSPVESLRSFIAKSGCTLEELAVTGTRSTERDEAYRQAFPSIPRLSFPSE</sequence>
<organism evidence="2 3">
    <name type="scientific">Mycena metata</name>
    <dbReference type="NCBI Taxonomy" id="1033252"/>
    <lineage>
        <taxon>Eukaryota</taxon>
        <taxon>Fungi</taxon>
        <taxon>Dikarya</taxon>
        <taxon>Basidiomycota</taxon>
        <taxon>Agaricomycotina</taxon>
        <taxon>Agaricomycetes</taxon>
        <taxon>Agaricomycetidae</taxon>
        <taxon>Agaricales</taxon>
        <taxon>Marasmiineae</taxon>
        <taxon>Mycenaceae</taxon>
        <taxon>Mycena</taxon>
    </lineage>
</organism>
<reference evidence="2" key="1">
    <citation type="submission" date="2023-03" db="EMBL/GenBank/DDBJ databases">
        <title>Massive genome expansion in bonnet fungi (Mycena s.s.) driven by repeated elements and novel gene families across ecological guilds.</title>
        <authorList>
            <consortium name="Lawrence Berkeley National Laboratory"/>
            <person name="Harder C.B."/>
            <person name="Miyauchi S."/>
            <person name="Viragh M."/>
            <person name="Kuo A."/>
            <person name="Thoen E."/>
            <person name="Andreopoulos B."/>
            <person name="Lu D."/>
            <person name="Skrede I."/>
            <person name="Drula E."/>
            <person name="Henrissat B."/>
            <person name="Morin E."/>
            <person name="Kohler A."/>
            <person name="Barry K."/>
            <person name="LaButti K."/>
            <person name="Morin E."/>
            <person name="Salamov A."/>
            <person name="Lipzen A."/>
            <person name="Mereny Z."/>
            <person name="Hegedus B."/>
            <person name="Baldrian P."/>
            <person name="Stursova M."/>
            <person name="Weitz H."/>
            <person name="Taylor A."/>
            <person name="Grigoriev I.V."/>
            <person name="Nagy L.G."/>
            <person name="Martin F."/>
            <person name="Kauserud H."/>
        </authorList>
    </citation>
    <scope>NUCLEOTIDE SEQUENCE</scope>
    <source>
        <strain evidence="2">CBHHK182m</strain>
    </source>
</reference>
<dbReference type="InterPro" id="IPR001810">
    <property type="entry name" value="F-box_dom"/>
</dbReference>
<protein>
    <recommendedName>
        <fullName evidence="1">F-box domain-containing protein</fullName>
    </recommendedName>
</protein>
<dbReference type="Proteomes" id="UP001215598">
    <property type="component" value="Unassembled WGS sequence"/>
</dbReference>
<comment type="caution">
    <text evidence="2">The sequence shown here is derived from an EMBL/GenBank/DDBJ whole genome shotgun (WGS) entry which is preliminary data.</text>
</comment>
<evidence type="ECO:0000313" key="3">
    <source>
        <dbReference type="Proteomes" id="UP001215598"/>
    </source>
</evidence>
<accession>A0AAD7GSE0</accession>
<dbReference type="Pfam" id="PF12937">
    <property type="entry name" value="F-box-like"/>
    <property type="match status" value="1"/>
</dbReference>
<dbReference type="EMBL" id="JARKIB010000492">
    <property type="protein sequence ID" value="KAJ7704151.1"/>
    <property type="molecule type" value="Genomic_DNA"/>
</dbReference>
<evidence type="ECO:0000259" key="1">
    <source>
        <dbReference type="Pfam" id="PF12937"/>
    </source>
</evidence>
<gene>
    <name evidence="2" type="ORF">B0H16DRAFT_1902134</name>
</gene>
<dbReference type="Gene3D" id="1.20.1280.50">
    <property type="match status" value="1"/>
</dbReference>
<dbReference type="InterPro" id="IPR036047">
    <property type="entry name" value="F-box-like_dom_sf"/>
</dbReference>
<name>A0AAD7GSE0_9AGAR</name>
<feature type="domain" description="F-box" evidence="1">
    <location>
        <begin position="23"/>
        <end position="75"/>
    </location>
</feature>
<evidence type="ECO:0000313" key="2">
    <source>
        <dbReference type="EMBL" id="KAJ7704151.1"/>
    </source>
</evidence>
<dbReference type="SUPFAM" id="SSF81383">
    <property type="entry name" value="F-box domain"/>
    <property type="match status" value="1"/>
</dbReference>